<dbReference type="Proteomes" id="UP000004736">
    <property type="component" value="Unassembled WGS sequence"/>
</dbReference>
<keyword evidence="2" id="KW-1185">Reference proteome</keyword>
<sequence>MMKKKINGKGLPSHTRKGGPFVSSYSVLIAKLSSIPLSKAFIILRS</sequence>
<accession>C9LQH1</accession>
<proteinExistence type="predicted"/>
<dbReference type="AlphaFoldDB" id="C9LQH1"/>
<reference evidence="1" key="1">
    <citation type="submission" date="2009-09" db="EMBL/GenBank/DDBJ databases">
        <authorList>
            <person name="Weinstock G."/>
            <person name="Sodergren E."/>
            <person name="Clifton S."/>
            <person name="Fulton L."/>
            <person name="Fulton B."/>
            <person name="Courtney L."/>
            <person name="Fronick C."/>
            <person name="Harrison M."/>
            <person name="Strong C."/>
            <person name="Farmer C."/>
            <person name="Delahaunty K."/>
            <person name="Markovic C."/>
            <person name="Hall O."/>
            <person name="Minx P."/>
            <person name="Tomlinson C."/>
            <person name="Mitreva M."/>
            <person name="Nelson J."/>
            <person name="Hou S."/>
            <person name="Wollam A."/>
            <person name="Pepin K.H."/>
            <person name="Johnson M."/>
            <person name="Bhonagiri V."/>
            <person name="Nash W.E."/>
            <person name="Warren W."/>
            <person name="Chinwalla A."/>
            <person name="Mardis E.R."/>
            <person name="Wilson R.K."/>
        </authorList>
    </citation>
    <scope>NUCLEOTIDE SEQUENCE [LARGE SCALE GENOMIC DNA]</scope>
    <source>
        <strain evidence="1">DSM 15470</strain>
    </source>
</reference>
<protein>
    <submittedName>
        <fullName evidence="1">Uncharacterized protein</fullName>
    </submittedName>
</protein>
<evidence type="ECO:0000313" key="1">
    <source>
        <dbReference type="EMBL" id="EEW97807.1"/>
    </source>
</evidence>
<organism evidence="1 2">
    <name type="scientific">Dialister invisus DSM 15470</name>
    <dbReference type="NCBI Taxonomy" id="592028"/>
    <lineage>
        <taxon>Bacteria</taxon>
        <taxon>Bacillati</taxon>
        <taxon>Bacillota</taxon>
        <taxon>Negativicutes</taxon>
        <taxon>Veillonellales</taxon>
        <taxon>Veillonellaceae</taxon>
        <taxon>Dialister</taxon>
    </lineage>
</organism>
<dbReference type="HOGENOM" id="CLU_3182959_0_0_9"/>
<comment type="caution">
    <text evidence="1">The sequence shown here is derived from an EMBL/GenBank/DDBJ whole genome shotgun (WGS) entry which is preliminary data.</text>
</comment>
<evidence type="ECO:0000313" key="2">
    <source>
        <dbReference type="Proteomes" id="UP000004736"/>
    </source>
</evidence>
<dbReference type="EMBL" id="ACIM02000001">
    <property type="protein sequence ID" value="EEW97807.1"/>
    <property type="molecule type" value="Genomic_DNA"/>
</dbReference>
<gene>
    <name evidence="1" type="ORF">GCWU000321_01803</name>
</gene>
<name>C9LQH1_9FIRM</name>